<dbReference type="AlphaFoldDB" id="A0A2C9JL17"/>
<sequence>MSSFFEGADNDSPVDDIVMSTESSENQAARTSAANNPNQRVQTFSSIRVDSESSDEEGQAYYAGGSDTSGQQILGPPKKKDANKLVDSLFQSAREHGAEEKKDDERSGPVKRATFVGAGYRLGETQDDTTIVRGATESRPREQVTILWGMFHALAILTSHLILVRY</sequence>
<dbReference type="VEuPathDB" id="VectorBase:BGLB004073"/>
<dbReference type="GO" id="GO:0000045">
    <property type="term" value="P:autophagosome assembly"/>
    <property type="evidence" value="ECO:0007669"/>
    <property type="project" value="TreeGrafter"/>
</dbReference>
<protein>
    <submittedName>
        <fullName evidence="2">Uncharacterized protein</fullName>
    </submittedName>
</protein>
<gene>
    <name evidence="2" type="primary">106058410</name>
</gene>
<feature type="region of interest" description="Disordered" evidence="1">
    <location>
        <begin position="1"/>
        <end position="80"/>
    </location>
</feature>
<dbReference type="GO" id="GO:0005634">
    <property type="term" value="C:nucleus"/>
    <property type="evidence" value="ECO:0007669"/>
    <property type="project" value="TreeGrafter"/>
</dbReference>
<dbReference type="GO" id="GO:0061025">
    <property type="term" value="P:membrane fusion"/>
    <property type="evidence" value="ECO:0007669"/>
    <property type="project" value="TreeGrafter"/>
</dbReference>
<dbReference type="Proteomes" id="UP000076420">
    <property type="component" value="Unassembled WGS sequence"/>
</dbReference>
<dbReference type="GO" id="GO:0043161">
    <property type="term" value="P:proteasome-mediated ubiquitin-dependent protein catabolic process"/>
    <property type="evidence" value="ECO:0007669"/>
    <property type="project" value="TreeGrafter"/>
</dbReference>
<dbReference type="PANTHER" id="PTHR23333:SF20">
    <property type="entry name" value="NSFL1 COFACTOR P47"/>
    <property type="match status" value="1"/>
</dbReference>
<organism evidence="2 3">
    <name type="scientific">Biomphalaria glabrata</name>
    <name type="common">Bloodfluke planorb</name>
    <name type="synonym">Freshwater snail</name>
    <dbReference type="NCBI Taxonomy" id="6526"/>
    <lineage>
        <taxon>Eukaryota</taxon>
        <taxon>Metazoa</taxon>
        <taxon>Spiralia</taxon>
        <taxon>Lophotrochozoa</taxon>
        <taxon>Mollusca</taxon>
        <taxon>Gastropoda</taxon>
        <taxon>Heterobranchia</taxon>
        <taxon>Euthyneura</taxon>
        <taxon>Panpulmonata</taxon>
        <taxon>Hygrophila</taxon>
        <taxon>Lymnaeoidea</taxon>
        <taxon>Planorbidae</taxon>
        <taxon>Biomphalaria</taxon>
    </lineage>
</organism>
<name>A0A2C9JL17_BIOGL</name>
<evidence type="ECO:0000313" key="2">
    <source>
        <dbReference type="EnsemblMetazoa" id="BGLB004073-PB"/>
    </source>
</evidence>
<evidence type="ECO:0000313" key="3">
    <source>
        <dbReference type="Proteomes" id="UP000076420"/>
    </source>
</evidence>
<proteinExistence type="predicted"/>
<dbReference type="PANTHER" id="PTHR23333">
    <property type="entry name" value="UBX DOMAIN CONTAINING PROTEIN"/>
    <property type="match status" value="1"/>
</dbReference>
<feature type="compositionally biased region" description="Polar residues" evidence="1">
    <location>
        <begin position="20"/>
        <end position="48"/>
    </location>
</feature>
<dbReference type="KEGG" id="bgt:106058410"/>
<dbReference type="OrthoDB" id="25887at2759"/>
<dbReference type="STRING" id="6526.A0A2C9JL17"/>
<accession>A0A2C9JL17</accession>
<dbReference type="EnsemblMetazoa" id="BGLB004073-RB">
    <property type="protein sequence ID" value="BGLB004073-PB"/>
    <property type="gene ID" value="BGLB004073"/>
</dbReference>
<reference evidence="2" key="1">
    <citation type="submission" date="2020-05" db="UniProtKB">
        <authorList>
            <consortium name="EnsemblMetazoa"/>
        </authorList>
    </citation>
    <scope>IDENTIFICATION</scope>
    <source>
        <strain evidence="2">BB02</strain>
    </source>
</reference>
<dbReference type="GO" id="GO:0007030">
    <property type="term" value="P:Golgi organization"/>
    <property type="evidence" value="ECO:0007669"/>
    <property type="project" value="TreeGrafter"/>
</dbReference>
<dbReference type="GO" id="GO:0005829">
    <property type="term" value="C:cytosol"/>
    <property type="evidence" value="ECO:0007669"/>
    <property type="project" value="TreeGrafter"/>
</dbReference>
<evidence type="ECO:0000256" key="1">
    <source>
        <dbReference type="SAM" id="MobiDB-lite"/>
    </source>
</evidence>
<dbReference type="GO" id="GO:0031468">
    <property type="term" value="P:nuclear membrane reassembly"/>
    <property type="evidence" value="ECO:0007669"/>
    <property type="project" value="TreeGrafter"/>
</dbReference>
<dbReference type="VEuPathDB" id="VectorBase:BGLAX_038619"/>
<dbReference type="GO" id="GO:0043130">
    <property type="term" value="F:ubiquitin binding"/>
    <property type="evidence" value="ECO:0007669"/>
    <property type="project" value="TreeGrafter"/>
</dbReference>